<dbReference type="Pfam" id="PF07733">
    <property type="entry name" value="DNA_pol3_alpha"/>
    <property type="match status" value="1"/>
</dbReference>
<dbReference type="NCBIfam" id="NF005298">
    <property type="entry name" value="PRK06826.1"/>
    <property type="match status" value="1"/>
</dbReference>
<dbReference type="InterPro" id="IPR029460">
    <property type="entry name" value="DNAPol_HHH"/>
</dbReference>
<evidence type="ECO:0000256" key="2">
    <source>
        <dbReference type="ARBA" id="ARBA00012417"/>
    </source>
</evidence>
<dbReference type="InterPro" id="IPR003141">
    <property type="entry name" value="Pol/His_phosphatase_N"/>
</dbReference>
<evidence type="ECO:0000256" key="3">
    <source>
        <dbReference type="ARBA" id="ARBA00019114"/>
    </source>
</evidence>
<comment type="subcellular location">
    <subcellularLocation>
        <location evidence="1">Cytoplasm</location>
    </subcellularLocation>
</comment>
<gene>
    <name evidence="11" type="ORF">CVU83_01140</name>
</gene>
<dbReference type="InterPro" id="IPR011708">
    <property type="entry name" value="DNA_pol3_alpha_NTPase_dom"/>
</dbReference>
<dbReference type="Pfam" id="PF17657">
    <property type="entry name" value="DNA_pol3_finger"/>
    <property type="match status" value="1"/>
</dbReference>
<evidence type="ECO:0000256" key="4">
    <source>
        <dbReference type="ARBA" id="ARBA00022679"/>
    </source>
</evidence>
<feature type="compositionally biased region" description="Polar residues" evidence="9">
    <location>
        <begin position="1107"/>
        <end position="1117"/>
    </location>
</feature>
<reference evidence="11 12" key="1">
    <citation type="journal article" date="2017" name="ISME J.">
        <title>Potential for microbial H2 and metal transformations associated with novel bacteria and archaea in deep terrestrial subsurface sediments.</title>
        <authorList>
            <person name="Hernsdorf A.W."/>
            <person name="Amano Y."/>
            <person name="Miyakawa K."/>
            <person name="Ise K."/>
            <person name="Suzuki Y."/>
            <person name="Anantharaman K."/>
            <person name="Probst A."/>
            <person name="Burstein D."/>
            <person name="Thomas B.C."/>
            <person name="Banfield J.F."/>
        </authorList>
    </citation>
    <scope>NUCLEOTIDE SEQUENCE [LARGE SCALE GENOMIC DNA]</scope>
    <source>
        <strain evidence="11">HGW-Falkowbacteria-2</strain>
    </source>
</reference>
<dbReference type="CDD" id="cd12113">
    <property type="entry name" value="PHP_PolIIIA_DnaE3"/>
    <property type="match status" value="1"/>
</dbReference>
<organism evidence="11 12">
    <name type="scientific">Candidatus Falkowbacteria bacterium HGW-Falkowbacteria-2</name>
    <dbReference type="NCBI Taxonomy" id="2013769"/>
    <lineage>
        <taxon>Bacteria</taxon>
        <taxon>Candidatus Falkowiibacteriota</taxon>
    </lineage>
</organism>
<evidence type="ECO:0000256" key="8">
    <source>
        <dbReference type="ARBA" id="ARBA00049244"/>
    </source>
</evidence>
<keyword evidence="7" id="KW-0239">DNA-directed DNA polymerase</keyword>
<dbReference type="Gene3D" id="2.40.50.140">
    <property type="entry name" value="Nucleic acid-binding proteins"/>
    <property type="match status" value="1"/>
</dbReference>
<dbReference type="PANTHER" id="PTHR32294">
    <property type="entry name" value="DNA POLYMERASE III SUBUNIT ALPHA"/>
    <property type="match status" value="1"/>
</dbReference>
<dbReference type="AlphaFoldDB" id="A0A2N2E1W8"/>
<evidence type="ECO:0000313" key="12">
    <source>
        <dbReference type="Proteomes" id="UP000233325"/>
    </source>
</evidence>
<dbReference type="GO" id="GO:0006260">
    <property type="term" value="P:DNA replication"/>
    <property type="evidence" value="ECO:0007669"/>
    <property type="project" value="UniProtKB-KW"/>
</dbReference>
<dbReference type="Gene3D" id="1.10.150.870">
    <property type="match status" value="1"/>
</dbReference>
<protein>
    <recommendedName>
        <fullName evidence="3">DNA polymerase III subunit alpha</fullName>
        <ecNumber evidence="2">2.7.7.7</ecNumber>
    </recommendedName>
</protein>
<evidence type="ECO:0000259" key="10">
    <source>
        <dbReference type="SMART" id="SM00481"/>
    </source>
</evidence>
<dbReference type="PANTHER" id="PTHR32294:SF0">
    <property type="entry name" value="DNA POLYMERASE III SUBUNIT ALPHA"/>
    <property type="match status" value="1"/>
</dbReference>
<evidence type="ECO:0000256" key="9">
    <source>
        <dbReference type="SAM" id="MobiDB-lite"/>
    </source>
</evidence>
<dbReference type="EC" id="2.7.7.7" evidence="2"/>
<keyword evidence="6" id="KW-0235">DNA replication</keyword>
<evidence type="ECO:0000313" key="11">
    <source>
        <dbReference type="EMBL" id="PKM88745.1"/>
    </source>
</evidence>
<dbReference type="NCBIfam" id="NF004226">
    <property type="entry name" value="PRK05673.1"/>
    <property type="match status" value="1"/>
</dbReference>
<dbReference type="InterPro" id="IPR004365">
    <property type="entry name" value="NA-bd_OB_tRNA"/>
</dbReference>
<comment type="catalytic activity">
    <reaction evidence="8">
        <text>DNA(n) + a 2'-deoxyribonucleoside 5'-triphosphate = DNA(n+1) + diphosphate</text>
        <dbReference type="Rhea" id="RHEA:22508"/>
        <dbReference type="Rhea" id="RHEA-COMP:17339"/>
        <dbReference type="Rhea" id="RHEA-COMP:17340"/>
        <dbReference type="ChEBI" id="CHEBI:33019"/>
        <dbReference type="ChEBI" id="CHEBI:61560"/>
        <dbReference type="ChEBI" id="CHEBI:173112"/>
        <dbReference type="EC" id="2.7.7.7"/>
    </reaction>
</comment>
<dbReference type="Gene3D" id="3.20.20.140">
    <property type="entry name" value="Metal-dependent hydrolases"/>
    <property type="match status" value="1"/>
</dbReference>
<dbReference type="InterPro" id="IPR016195">
    <property type="entry name" value="Pol/histidinol_Pase-like"/>
</dbReference>
<sequence>MFVHLHNHSHYSLLDGLTKIDELVSRAKEEGAPAVAITDHGVLYGAIEFYQKAKKAGIKPIIGVEAYLAPNSRHDKHTRADGRSYHLLLLAKNKTGYDNLIKLVSAAHIEGFYYKPRIDWELLTAHHEGIIACSACLGGEIPRHILNGDLEKAEQRIREYNELFGQGNYYLEIMDHPELEGQERVNEQLIKFSKDLGVPLVATNDVHYFKPEDAEAQDILLCLQNKKKIDDTDRMRMIGHGDYSMRPAAEMEKAFAHVPEAIANTVKIADMCDLELPLGEIQLPIFDVPEGYDENSYLRFICEQGLKKKYGIVKHGDGYAVNPDDNRIPTTLTLDKIIERLDYELGVIIKMGWPAYFLIVSDFVNWAKDNKIVVGPGRGSAAGSLVCYLAGITNLDPLVYDLLFERFLNPDRISMPDIDMDFADIRRADVLNYVETKYGQDHVAQIITFGTMAARAAVRDVGRVLGAPYDYCDKISKSIPMFTSLTKAIADVPEVKDIYNNEAEGKRILDYAKRLEGVARHTSTHACGVLITPKPLTEYVPIQHASSADKTVISQYSLHPVEDLGLLKMDFLGLKNLTIIESALRIIKKTRGLEIDIDNLPLDDEATYRLFQLGETTGVFQFESSGMKRYLRDLKPSEFEDIIAMVALYRPGPMEWIPDYIAGKHKQKVVAYLHPKLEPILARTYGVAIYQEQVMQISRALAGFTPGEADVLRKAMGKKIAALLAEQKEKFIDGCVKNGVHKELAEKVFSFIEPFAGYGFNRSHAACYAMIGYQTAYLKAHWPVEFMAALLTSDQHDSDRVAIEIDECRSMGLKVMPPDINESFDSFTVVTAGTKSNRQATETEKVDTIRFGLNAIKNVGEHIVSVIIEDRKQKGPYDSIFDLLERINDKDLNKKSLESLIKSGAMDSFGERGSLLANTERFLSFNKEISKEVDSRQASLFASAPELNVLSRPQILDAPEPTKIEKLSWERELLGLYISDNPLSMLGEHLNGYAIPLMKLKNHRSDETVVAAGVITSIKKIVTRKGETMIFVKFEDQGGSVELLVFPSLLKTTLELWKDGAIVIVRGKLSEKDADIKVLVDQVGPIDTDNPRESVDNFKRLLMANKSPNRWRGNNNEAGGWSKPKPAYVNSPSPASVATTPIKVEEVKPEKPSLTAEQEPALRVAFKRPPSTEDQESLKTILMSMPGENAVFLRVPTGKEDLIIKTGFRVNNTSELRVKLQSAIGKSAQVVEPVNDDGE</sequence>
<dbReference type="InterPro" id="IPR012340">
    <property type="entry name" value="NA-bd_OB-fold"/>
</dbReference>
<dbReference type="NCBIfam" id="TIGR00594">
    <property type="entry name" value="polc"/>
    <property type="match status" value="1"/>
</dbReference>
<dbReference type="InterPro" id="IPR041931">
    <property type="entry name" value="DNA_pol3_alpha_thumb_dom"/>
</dbReference>
<evidence type="ECO:0000256" key="1">
    <source>
        <dbReference type="ARBA" id="ARBA00004496"/>
    </source>
</evidence>
<dbReference type="Pfam" id="PF02811">
    <property type="entry name" value="PHP"/>
    <property type="match status" value="1"/>
</dbReference>
<proteinExistence type="predicted"/>
<dbReference type="GO" id="GO:0003676">
    <property type="term" value="F:nucleic acid binding"/>
    <property type="evidence" value="ECO:0007669"/>
    <property type="project" value="InterPro"/>
</dbReference>
<keyword evidence="5" id="KW-0548">Nucleotidyltransferase</keyword>
<dbReference type="InterPro" id="IPR004013">
    <property type="entry name" value="PHP_dom"/>
</dbReference>
<feature type="region of interest" description="Disordered" evidence="9">
    <location>
        <begin position="1107"/>
        <end position="1136"/>
    </location>
</feature>
<keyword evidence="4" id="KW-0808">Transferase</keyword>
<evidence type="ECO:0000256" key="6">
    <source>
        <dbReference type="ARBA" id="ARBA00022705"/>
    </source>
</evidence>
<name>A0A2N2E1W8_9BACT</name>
<dbReference type="EMBL" id="PHAH01000011">
    <property type="protein sequence ID" value="PKM88745.1"/>
    <property type="molecule type" value="Genomic_DNA"/>
</dbReference>
<dbReference type="GO" id="GO:0005737">
    <property type="term" value="C:cytoplasm"/>
    <property type="evidence" value="ECO:0007669"/>
    <property type="project" value="UniProtKB-SubCell"/>
</dbReference>
<dbReference type="GO" id="GO:0008408">
    <property type="term" value="F:3'-5' exonuclease activity"/>
    <property type="evidence" value="ECO:0007669"/>
    <property type="project" value="InterPro"/>
</dbReference>
<dbReference type="Gene3D" id="1.10.10.1600">
    <property type="entry name" value="Bacterial DNA polymerase III alpha subunit, thumb domain"/>
    <property type="match status" value="1"/>
</dbReference>
<comment type="caution">
    <text evidence="11">The sequence shown here is derived from an EMBL/GenBank/DDBJ whole genome shotgun (WGS) entry which is preliminary data.</text>
</comment>
<accession>A0A2N2E1W8</accession>
<dbReference type="GO" id="GO:0003887">
    <property type="term" value="F:DNA-directed DNA polymerase activity"/>
    <property type="evidence" value="ECO:0007669"/>
    <property type="project" value="UniProtKB-KW"/>
</dbReference>
<dbReference type="Pfam" id="PF01336">
    <property type="entry name" value="tRNA_anti-codon"/>
    <property type="match status" value="1"/>
</dbReference>
<dbReference type="CDD" id="cd04485">
    <property type="entry name" value="DnaE_OBF"/>
    <property type="match status" value="1"/>
</dbReference>
<evidence type="ECO:0000256" key="5">
    <source>
        <dbReference type="ARBA" id="ARBA00022695"/>
    </source>
</evidence>
<dbReference type="Pfam" id="PF14579">
    <property type="entry name" value="HHH_6"/>
    <property type="match status" value="1"/>
</dbReference>
<dbReference type="InterPro" id="IPR040982">
    <property type="entry name" value="DNA_pol3_finger"/>
</dbReference>
<dbReference type="SUPFAM" id="SSF89550">
    <property type="entry name" value="PHP domain-like"/>
    <property type="match status" value="1"/>
</dbReference>
<dbReference type="Proteomes" id="UP000233325">
    <property type="component" value="Unassembled WGS sequence"/>
</dbReference>
<feature type="domain" description="Polymerase/histidinol phosphatase N-terminal" evidence="10">
    <location>
        <begin position="3"/>
        <end position="70"/>
    </location>
</feature>
<dbReference type="InterPro" id="IPR004805">
    <property type="entry name" value="DnaE2/DnaE/PolC"/>
</dbReference>
<evidence type="ECO:0000256" key="7">
    <source>
        <dbReference type="ARBA" id="ARBA00022932"/>
    </source>
</evidence>
<dbReference type="SMART" id="SM00481">
    <property type="entry name" value="POLIIIAc"/>
    <property type="match status" value="1"/>
</dbReference>